<feature type="region of interest" description="Disordered" evidence="2">
    <location>
        <begin position="1"/>
        <end position="29"/>
    </location>
</feature>
<keyword evidence="4" id="KW-1185">Reference proteome</keyword>
<name>A0ABQ9Z2T9_9CRUS</name>
<evidence type="ECO:0000313" key="4">
    <source>
        <dbReference type="Proteomes" id="UP001234178"/>
    </source>
</evidence>
<feature type="compositionally biased region" description="Polar residues" evidence="2">
    <location>
        <begin position="1"/>
        <end position="10"/>
    </location>
</feature>
<feature type="region of interest" description="Disordered" evidence="2">
    <location>
        <begin position="165"/>
        <end position="195"/>
    </location>
</feature>
<evidence type="ECO:0000256" key="2">
    <source>
        <dbReference type="SAM" id="MobiDB-lite"/>
    </source>
</evidence>
<organism evidence="3 4">
    <name type="scientific">Daphnia magna</name>
    <dbReference type="NCBI Taxonomy" id="35525"/>
    <lineage>
        <taxon>Eukaryota</taxon>
        <taxon>Metazoa</taxon>
        <taxon>Ecdysozoa</taxon>
        <taxon>Arthropoda</taxon>
        <taxon>Crustacea</taxon>
        <taxon>Branchiopoda</taxon>
        <taxon>Diplostraca</taxon>
        <taxon>Cladocera</taxon>
        <taxon>Anomopoda</taxon>
        <taxon>Daphniidae</taxon>
        <taxon>Daphnia</taxon>
    </lineage>
</organism>
<feature type="coiled-coil region" evidence="1">
    <location>
        <begin position="66"/>
        <end position="93"/>
    </location>
</feature>
<reference evidence="3 4" key="1">
    <citation type="journal article" date="2023" name="Nucleic Acids Res.">
        <title>The hologenome of Daphnia magna reveals possible DNA methylation and microbiome-mediated evolution of the host genome.</title>
        <authorList>
            <person name="Chaturvedi A."/>
            <person name="Li X."/>
            <person name="Dhandapani V."/>
            <person name="Marshall H."/>
            <person name="Kissane S."/>
            <person name="Cuenca-Cambronero M."/>
            <person name="Asole G."/>
            <person name="Calvet F."/>
            <person name="Ruiz-Romero M."/>
            <person name="Marangio P."/>
            <person name="Guigo R."/>
            <person name="Rago D."/>
            <person name="Mirbahai L."/>
            <person name="Eastwood N."/>
            <person name="Colbourne J.K."/>
            <person name="Zhou J."/>
            <person name="Mallon E."/>
            <person name="Orsini L."/>
        </authorList>
    </citation>
    <scope>NUCLEOTIDE SEQUENCE [LARGE SCALE GENOMIC DNA]</scope>
    <source>
        <strain evidence="3">LRV0_1</strain>
    </source>
</reference>
<keyword evidence="1" id="KW-0175">Coiled coil</keyword>
<accession>A0ABQ9Z2T9</accession>
<dbReference type="Proteomes" id="UP001234178">
    <property type="component" value="Unassembled WGS sequence"/>
</dbReference>
<protein>
    <submittedName>
        <fullName evidence="3">Uncharacterized protein</fullName>
    </submittedName>
</protein>
<sequence length="195" mass="22397">MQKTFANTSKKNPKDDDIPAAEQDDEDAKKVNRQLFISEKILHTNEATDDKELQMSAVIAGIRHHEKKQDNTIQLLEQKLSEALSELECTNKKPGSSQENDVTIAVADQYKKEDQHQVNVIQYHEIQEYDSQIDIPVENRIGIEVLVGAETTVLITPSRHRIYQRPPYRNGFNGRQGNYNGPNFPSNNNYRHQVR</sequence>
<feature type="compositionally biased region" description="Low complexity" evidence="2">
    <location>
        <begin position="177"/>
        <end position="195"/>
    </location>
</feature>
<comment type="caution">
    <text evidence="3">The sequence shown here is derived from an EMBL/GenBank/DDBJ whole genome shotgun (WGS) entry which is preliminary data.</text>
</comment>
<proteinExistence type="predicted"/>
<evidence type="ECO:0000313" key="3">
    <source>
        <dbReference type="EMBL" id="KAK4007222.1"/>
    </source>
</evidence>
<evidence type="ECO:0000256" key="1">
    <source>
        <dbReference type="SAM" id="Coils"/>
    </source>
</evidence>
<dbReference type="EMBL" id="JAOYFB010000002">
    <property type="protein sequence ID" value="KAK4007222.1"/>
    <property type="molecule type" value="Genomic_DNA"/>
</dbReference>
<gene>
    <name evidence="3" type="ORF">OUZ56_012382</name>
</gene>